<dbReference type="SUPFAM" id="SSF57889">
    <property type="entry name" value="Cysteine-rich domain"/>
    <property type="match status" value="2"/>
</dbReference>
<proteinExistence type="inferred from homology"/>
<dbReference type="Proteomes" id="UP001652628">
    <property type="component" value="Chromosome 3"/>
</dbReference>
<feature type="compositionally biased region" description="Low complexity" evidence="16">
    <location>
        <begin position="20"/>
        <end position="37"/>
    </location>
</feature>
<dbReference type="SUPFAM" id="SSF47769">
    <property type="entry name" value="SAM/Pointed domain"/>
    <property type="match status" value="1"/>
</dbReference>
<comment type="function">
    <text evidence="2">Phosphorylates diacylglycerol (DAG) to generate phosphatidic acid (PA).</text>
</comment>
<feature type="region of interest" description="Disordered" evidence="16">
    <location>
        <begin position="844"/>
        <end position="872"/>
    </location>
</feature>
<evidence type="ECO:0000256" key="12">
    <source>
        <dbReference type="ARBA" id="ARBA00022777"/>
    </source>
</evidence>
<sequence>MAHLKLDTLHVQRSPRGSRRSSPSSGRSSACSSGSISPVPIIPIIAISHDGDESESESEIETEPARLFQRRMSTKCTNNLAAIIKEGFLLKHTWSFQRWRRRYFRLKRNMLFYAKDEKCDVFDDIDLSDLCYFECSIKNVNHSFQIITPTRSLVLCAESRREMEDWLGSLKTATAPQRPRGDSFLIEQHDILSNHHHWYATSHARPTYCNVCRDALSGVTSHGLSCEVCKCKVHKRCAAKSIANCKWTTLASVGKDIIEQADGIIMPHQWMEGNLPVSSMCSVCKKTCGSVLRLQDWRCLWCRATVHVACRPQMAVACPIGPAKLSVVPPTSVHSISTDDAWDVASPRGNFSPLLVFVNSKSGDNQGVKFLRRFKQLLNPAQVFDLISTGPSLGLRLFRHFEMFRILVCSGDGSVGWVLSEIDRFNMHKQCQVAVMPLGTGNDLARVLGWGSSCDDDTHLPQILERYESASTKMLDRWSIMVFEKAIPVPKTPKMSISTEQEAMLTGMVTSANHHLRFIVETNDTQTLISSTRNLCDTIDDLVVRISEHHKEDEQLAVKCDILKQKLNMLLDALQEEEIGAHSGDDLIATIRSLIARSIPLTPGSSASLLNPNISIEKTEKDQINTKERRNSRSLRSSEKEALQCRANSVKRAIYNVVEHSEPGRPKRYQRKLSITPFEALKLPTNNSGESTPCSSPLPIIPPINIISPTMETSRLTCISPLPDTRRDSVDESFFNSINLPAPRQFADSRRSSGVEVIQEIEEGANGETVYRRSRMSLTGGANIDDFGNRLSPCSDIGDNSPTERKVDFLRVPIHTGEPIVDPLSDYRPHEVFERTYYMTREMDKDKEKKKEKEVENDKEKDKSVEKEKEVEKEDCMPTEKLVHTCNLQVPGFVVTPNSQNVYTSASITIIDTDAQTTTEQSSSDDLGGEASDVLSAISNEECSVASEIFDKQDAGQTVGDIIQNMDASNFTHIDSPETSDETEAMPGESIMDDISSVLGHDITYALQDNTLTDDTTTLCSEHVGPPKPPRKKSLSALSRPQSHPRRRNSSPPRMARLARMDSDDNPQQFGFENIVFEIDNRCDDQKMREPPRYCSLAQFVEGNDIARQSFKPNEALPNLQTLKGSKSSLFMGSTLFGFDHLASGDKDKEEKGGKDKEKTPTEETGRKLPIINPLVRLPNWPNLSNGGGFISKCLLANADTLCAAVSPLMDPDETLLAGYHEKCVMNNYFGIGIDAKISLDFHNKREEHPEKCRSRARNYMWYGVLGSKQLLQKTCKNLEQRVQLECDGQRIPLPELQGIVILNIPSFMGGTNFWGSSKKDDIFLPPSFDDRVLEVVAVFGSVQMAASRLINLQHHRIAQCQSVQINILGDEEIPIQVDGEAWLQPPGMIRILHKNRVQMLCRNRSLELSLKSWQEKQRQHSISIQRDASSTASEHAISTDEVISERECYVLLNFIEAVSSLVKWVKFLIISHPALQHDLYEVACRASEALESIHPQGKLLEGPSLRTKLVEVIDSSRQLYDDACTLLRDRGHSLILREDLETKLSAALANMEMELKKCSVQKCIDGKLRAYFNVLAPNEESDGRRKSRPFWVRLRSGSTAGQQAFKPPLTNTREAANNWSVNEVVTWLETMQLSEYVDSFLKNDIRGKELLTLGRRDLKDLGVVKVGHVKRILQAIKDLSEN</sequence>
<dbReference type="InterPro" id="IPR001849">
    <property type="entry name" value="PH_domain"/>
</dbReference>
<dbReference type="PROSITE" id="PS50003">
    <property type="entry name" value="PH_DOMAIN"/>
    <property type="match status" value="1"/>
</dbReference>
<evidence type="ECO:0000256" key="9">
    <source>
        <dbReference type="ARBA" id="ARBA00022737"/>
    </source>
</evidence>
<evidence type="ECO:0000256" key="4">
    <source>
        <dbReference type="ARBA" id="ARBA00009280"/>
    </source>
</evidence>
<dbReference type="Pfam" id="PF00169">
    <property type="entry name" value="PH"/>
    <property type="match status" value="1"/>
</dbReference>
<keyword evidence="7 15" id="KW-0808">Transferase</keyword>
<dbReference type="GO" id="GO:0046486">
    <property type="term" value="P:glycerolipid metabolic process"/>
    <property type="evidence" value="ECO:0007669"/>
    <property type="project" value="UniProtKB-ARBA"/>
</dbReference>
<reference evidence="22" key="1">
    <citation type="submission" date="2025-08" db="UniProtKB">
        <authorList>
            <consortium name="RefSeq"/>
        </authorList>
    </citation>
    <scope>IDENTIFICATION</scope>
</reference>
<dbReference type="InterPro" id="IPR001660">
    <property type="entry name" value="SAM"/>
</dbReference>
<dbReference type="CDD" id="cd20852">
    <property type="entry name" value="C1_DGK_typeII_rpt2"/>
    <property type="match status" value="1"/>
</dbReference>
<feature type="region of interest" description="Disordered" evidence="16">
    <location>
        <begin position="1"/>
        <end position="37"/>
    </location>
</feature>
<dbReference type="InterPro" id="IPR011993">
    <property type="entry name" value="PH-like_dom_sf"/>
</dbReference>
<dbReference type="InterPro" id="IPR037607">
    <property type="entry name" value="DGK"/>
</dbReference>
<dbReference type="PROSITE" id="PS50105">
    <property type="entry name" value="SAM_DOMAIN"/>
    <property type="match status" value="1"/>
</dbReference>
<keyword evidence="11" id="KW-0863">Zinc-finger</keyword>
<evidence type="ECO:0000259" key="19">
    <source>
        <dbReference type="PROSITE" id="PS50105"/>
    </source>
</evidence>
<keyword evidence="10 15" id="KW-0547">Nucleotide-binding</keyword>
<evidence type="ECO:0000256" key="6">
    <source>
        <dbReference type="ARBA" id="ARBA00022553"/>
    </source>
</evidence>
<feature type="region of interest" description="Disordered" evidence="16">
    <location>
        <begin position="1017"/>
        <end position="1067"/>
    </location>
</feature>
<comment type="similarity">
    <text evidence="4 15">Belongs to the eukaryotic diacylglycerol kinase family.</text>
</comment>
<keyword evidence="13" id="KW-0862">Zinc</keyword>
<dbReference type="RefSeq" id="XP_065723008.2">
    <property type="nucleotide sequence ID" value="XM_065866936.2"/>
</dbReference>
<dbReference type="GO" id="GO:0007200">
    <property type="term" value="P:phospholipase C-activating G protein-coupled receptor signaling pathway"/>
    <property type="evidence" value="ECO:0007669"/>
    <property type="project" value="InterPro"/>
</dbReference>
<dbReference type="SMART" id="SM00046">
    <property type="entry name" value="DAGKc"/>
    <property type="match status" value="1"/>
</dbReference>
<dbReference type="InterPro" id="IPR017438">
    <property type="entry name" value="ATP-NAD_kinase_N"/>
</dbReference>
<evidence type="ECO:0000256" key="3">
    <source>
        <dbReference type="ARBA" id="ARBA00004496"/>
    </source>
</evidence>
<feature type="domain" description="Phorbol-ester/DAG-type" evidence="18">
    <location>
        <begin position="195"/>
        <end position="245"/>
    </location>
</feature>
<dbReference type="PANTHER" id="PTHR11255:SF109">
    <property type="entry name" value="DIACYLGLYCEROL KINASE ETA"/>
    <property type="match status" value="1"/>
</dbReference>
<keyword evidence="8" id="KW-0479">Metal-binding</keyword>
<dbReference type="SMART" id="SM00454">
    <property type="entry name" value="SAM"/>
    <property type="match status" value="1"/>
</dbReference>
<evidence type="ECO:0000256" key="14">
    <source>
        <dbReference type="ARBA" id="ARBA00022840"/>
    </source>
</evidence>
<dbReference type="InterPro" id="IPR016064">
    <property type="entry name" value="NAD/diacylglycerol_kinase_sf"/>
</dbReference>
<dbReference type="Gene3D" id="2.60.200.40">
    <property type="match status" value="1"/>
</dbReference>
<dbReference type="PROSITE" id="PS50146">
    <property type="entry name" value="DAGK"/>
    <property type="match status" value="1"/>
</dbReference>
<dbReference type="InterPro" id="IPR054474">
    <property type="entry name" value="DGKD_4H"/>
</dbReference>
<dbReference type="SUPFAM" id="SSF50729">
    <property type="entry name" value="PH domain-like"/>
    <property type="match status" value="1"/>
</dbReference>
<dbReference type="InterPro" id="IPR046349">
    <property type="entry name" value="C1-like_sf"/>
</dbReference>
<evidence type="ECO:0000259" key="20">
    <source>
        <dbReference type="PROSITE" id="PS50146"/>
    </source>
</evidence>
<dbReference type="Pfam" id="PF22944">
    <property type="entry name" value="DGKD_4H"/>
    <property type="match status" value="1"/>
</dbReference>
<feature type="region of interest" description="Disordered" evidence="16">
    <location>
        <begin position="1143"/>
        <end position="1166"/>
    </location>
</feature>
<dbReference type="SMART" id="SM00109">
    <property type="entry name" value="C1"/>
    <property type="match status" value="2"/>
</dbReference>
<dbReference type="PANTHER" id="PTHR11255">
    <property type="entry name" value="DIACYLGLYCEROL KINASE"/>
    <property type="match status" value="1"/>
</dbReference>
<dbReference type="GO" id="GO:0005737">
    <property type="term" value="C:cytoplasm"/>
    <property type="evidence" value="ECO:0007669"/>
    <property type="project" value="UniProtKB-SubCell"/>
</dbReference>
<dbReference type="Gene3D" id="1.10.150.50">
    <property type="entry name" value="Transcription Factor, Ets-1"/>
    <property type="match status" value="1"/>
</dbReference>
<evidence type="ECO:0000256" key="15">
    <source>
        <dbReference type="RuleBase" id="RU361128"/>
    </source>
</evidence>
<comment type="subcellular location">
    <subcellularLocation>
        <location evidence="3">Cytoplasm</location>
    </subcellularLocation>
</comment>
<keyword evidence="12 15" id="KW-0418">Kinase</keyword>
<feature type="domain" description="SAM" evidence="19">
    <location>
        <begin position="1620"/>
        <end position="1683"/>
    </location>
</feature>
<dbReference type="Gene3D" id="2.30.29.30">
    <property type="entry name" value="Pleckstrin-homology domain (PH domain)/Phosphotyrosine-binding domain (PTB)"/>
    <property type="match status" value="1"/>
</dbReference>
<dbReference type="CDD" id="cd13274">
    <property type="entry name" value="PH_DGK_type2"/>
    <property type="match status" value="1"/>
</dbReference>
<keyword evidence="9" id="KW-0677">Repeat</keyword>
<feature type="domain" description="PH" evidence="17">
    <location>
        <begin position="82"/>
        <end position="175"/>
    </location>
</feature>
<dbReference type="GO" id="GO:0005524">
    <property type="term" value="F:ATP binding"/>
    <property type="evidence" value="ECO:0007669"/>
    <property type="project" value="UniProtKB-KW"/>
</dbReference>
<dbReference type="InterPro" id="IPR001206">
    <property type="entry name" value="Diacylglycerol_kinase_cat_dom"/>
</dbReference>
<dbReference type="CDD" id="cd20800">
    <property type="entry name" value="C1_DGK_typeII_rpt1"/>
    <property type="match status" value="1"/>
</dbReference>
<dbReference type="GO" id="GO:0004143">
    <property type="term" value="F:ATP-dependent diacylglycerol kinase activity"/>
    <property type="evidence" value="ECO:0007669"/>
    <property type="project" value="UniProtKB-EC"/>
</dbReference>
<feature type="compositionally biased region" description="Basic and acidic residues" evidence="16">
    <location>
        <begin position="1"/>
        <end position="10"/>
    </location>
</feature>
<feature type="domain" description="Phorbol-ester/DAG-type" evidence="18">
    <location>
        <begin position="267"/>
        <end position="318"/>
    </location>
</feature>
<dbReference type="Pfam" id="PF00609">
    <property type="entry name" value="DAGK_acc"/>
    <property type="match status" value="1"/>
</dbReference>
<dbReference type="Gene3D" id="3.30.60.20">
    <property type="match status" value="2"/>
</dbReference>
<dbReference type="SMART" id="SM00045">
    <property type="entry name" value="DAGKa"/>
    <property type="match status" value="1"/>
</dbReference>
<evidence type="ECO:0000256" key="8">
    <source>
        <dbReference type="ARBA" id="ARBA00022723"/>
    </source>
</evidence>
<evidence type="ECO:0000256" key="16">
    <source>
        <dbReference type="SAM" id="MobiDB-lite"/>
    </source>
</evidence>
<evidence type="ECO:0000313" key="21">
    <source>
        <dbReference type="Proteomes" id="UP001652628"/>
    </source>
</evidence>
<dbReference type="SMART" id="SM00233">
    <property type="entry name" value="PH"/>
    <property type="match status" value="1"/>
</dbReference>
<feature type="domain" description="DAGKc" evidence="20">
    <location>
        <begin position="349"/>
        <end position="485"/>
    </location>
</feature>
<dbReference type="Pfam" id="PF00130">
    <property type="entry name" value="C1_1"/>
    <property type="match status" value="2"/>
</dbReference>
<dbReference type="SUPFAM" id="SSF111331">
    <property type="entry name" value="NAD kinase/diacylglycerol kinase-like"/>
    <property type="match status" value="2"/>
</dbReference>
<dbReference type="Pfam" id="PF00536">
    <property type="entry name" value="SAM_1"/>
    <property type="match status" value="1"/>
</dbReference>
<evidence type="ECO:0000256" key="13">
    <source>
        <dbReference type="ARBA" id="ARBA00022833"/>
    </source>
</evidence>
<evidence type="ECO:0000256" key="1">
    <source>
        <dbReference type="ARBA" id="ARBA00001383"/>
    </source>
</evidence>
<name>A0AB40DLG2_DROSZ</name>
<dbReference type="GO" id="GO:0008270">
    <property type="term" value="F:zinc ion binding"/>
    <property type="evidence" value="ECO:0007669"/>
    <property type="project" value="UniProtKB-KW"/>
</dbReference>
<keyword evidence="14 15" id="KW-0067">ATP-binding</keyword>
<dbReference type="EC" id="2.7.1.107" evidence="15"/>
<organism evidence="21 22">
    <name type="scientific">Drosophila suzukii</name>
    <name type="common">Spotted-wing drosophila fruit fly</name>
    <dbReference type="NCBI Taxonomy" id="28584"/>
    <lineage>
        <taxon>Eukaryota</taxon>
        <taxon>Metazoa</taxon>
        <taxon>Ecdysozoa</taxon>
        <taxon>Arthropoda</taxon>
        <taxon>Hexapoda</taxon>
        <taxon>Insecta</taxon>
        <taxon>Pterygota</taxon>
        <taxon>Neoptera</taxon>
        <taxon>Endopterygota</taxon>
        <taxon>Diptera</taxon>
        <taxon>Brachycera</taxon>
        <taxon>Muscomorpha</taxon>
        <taxon>Ephydroidea</taxon>
        <taxon>Drosophilidae</taxon>
        <taxon>Drosophila</taxon>
        <taxon>Sophophora</taxon>
    </lineage>
</organism>
<dbReference type="PROSITE" id="PS00479">
    <property type="entry name" value="ZF_DAG_PE_1"/>
    <property type="match status" value="1"/>
</dbReference>
<evidence type="ECO:0000256" key="2">
    <source>
        <dbReference type="ARBA" id="ARBA00002064"/>
    </source>
</evidence>
<evidence type="ECO:0000313" key="22">
    <source>
        <dbReference type="RefSeq" id="XP_065723008.2"/>
    </source>
</evidence>
<dbReference type="PROSITE" id="PS50081">
    <property type="entry name" value="ZF_DAG_PE_2"/>
    <property type="match status" value="2"/>
</dbReference>
<evidence type="ECO:0000256" key="5">
    <source>
        <dbReference type="ARBA" id="ARBA00022490"/>
    </source>
</evidence>
<dbReference type="GO" id="GO:0005886">
    <property type="term" value="C:plasma membrane"/>
    <property type="evidence" value="ECO:0007669"/>
    <property type="project" value="TreeGrafter"/>
</dbReference>
<evidence type="ECO:0000256" key="7">
    <source>
        <dbReference type="ARBA" id="ARBA00022679"/>
    </source>
</evidence>
<gene>
    <name evidence="22" type="primary">LOC108013811</name>
</gene>
<keyword evidence="5" id="KW-0963">Cytoplasm</keyword>
<evidence type="ECO:0000256" key="11">
    <source>
        <dbReference type="ARBA" id="ARBA00022771"/>
    </source>
</evidence>
<evidence type="ECO:0000259" key="17">
    <source>
        <dbReference type="PROSITE" id="PS50003"/>
    </source>
</evidence>
<keyword evidence="6" id="KW-0597">Phosphoprotein</keyword>
<dbReference type="GeneID" id="108013811"/>
<dbReference type="InterPro" id="IPR000756">
    <property type="entry name" value="Diacylglycerol_kin_accessory"/>
</dbReference>
<evidence type="ECO:0000256" key="10">
    <source>
        <dbReference type="ARBA" id="ARBA00022741"/>
    </source>
</evidence>
<protein>
    <recommendedName>
        <fullName evidence="15">Diacylglycerol kinase</fullName>
        <shortName evidence="15">DAG kinase</shortName>
        <ecNumber evidence="15">2.7.1.107</ecNumber>
    </recommendedName>
</protein>
<comment type="catalytic activity">
    <reaction evidence="1 15">
        <text>a 1,2-diacyl-sn-glycerol + ATP = a 1,2-diacyl-sn-glycero-3-phosphate + ADP + H(+)</text>
        <dbReference type="Rhea" id="RHEA:10272"/>
        <dbReference type="ChEBI" id="CHEBI:15378"/>
        <dbReference type="ChEBI" id="CHEBI:17815"/>
        <dbReference type="ChEBI" id="CHEBI:30616"/>
        <dbReference type="ChEBI" id="CHEBI:58608"/>
        <dbReference type="ChEBI" id="CHEBI:456216"/>
        <dbReference type="EC" id="2.7.1.107"/>
    </reaction>
</comment>
<feature type="region of interest" description="Disordered" evidence="16">
    <location>
        <begin position="621"/>
        <end position="641"/>
    </location>
</feature>
<accession>A0AB40DLG2</accession>
<dbReference type="CDD" id="cd09507">
    <property type="entry name" value="SAM_DGK-delta-eta"/>
    <property type="match status" value="1"/>
</dbReference>
<dbReference type="Gene3D" id="3.40.50.10330">
    <property type="entry name" value="Probable inorganic polyphosphate/atp-NAD kinase, domain 1"/>
    <property type="match status" value="1"/>
</dbReference>
<dbReference type="InterPro" id="IPR013761">
    <property type="entry name" value="SAM/pointed_sf"/>
</dbReference>
<dbReference type="InterPro" id="IPR002219">
    <property type="entry name" value="PKC_DAG/PE"/>
</dbReference>
<evidence type="ECO:0000259" key="18">
    <source>
        <dbReference type="PROSITE" id="PS50081"/>
    </source>
</evidence>
<keyword evidence="21" id="KW-1185">Reference proteome</keyword>
<dbReference type="Pfam" id="PF00781">
    <property type="entry name" value="DAGK_cat"/>
    <property type="match status" value="1"/>
</dbReference>